<evidence type="ECO:0000256" key="3">
    <source>
        <dbReference type="ARBA" id="ARBA00022771"/>
    </source>
</evidence>
<dbReference type="InterPro" id="IPR036116">
    <property type="entry name" value="FN3_sf"/>
</dbReference>
<dbReference type="Gene3D" id="2.60.40.10">
    <property type="entry name" value="Immunoglobulins"/>
    <property type="match status" value="1"/>
</dbReference>
<dbReference type="Pfam" id="PF23376">
    <property type="entry name" value="Fn3_VIN3"/>
    <property type="match status" value="1"/>
</dbReference>
<name>A0AAD3SMX8_NEPGR</name>
<evidence type="ECO:0000256" key="6">
    <source>
        <dbReference type="SAM" id="MobiDB-lite"/>
    </source>
</evidence>
<keyword evidence="3" id="KW-0863">Zinc-finger</keyword>
<evidence type="ECO:0000313" key="8">
    <source>
        <dbReference type="EMBL" id="GMH13630.1"/>
    </source>
</evidence>
<evidence type="ECO:0000256" key="1">
    <source>
        <dbReference type="ARBA" id="ARBA00004123"/>
    </source>
</evidence>
<dbReference type="EMBL" id="BSYO01000013">
    <property type="protein sequence ID" value="GMH13630.1"/>
    <property type="molecule type" value="Genomic_DNA"/>
</dbReference>
<dbReference type="Pfam" id="PF23380">
    <property type="entry name" value="VIN3_C"/>
    <property type="match status" value="1"/>
</dbReference>
<dbReference type="GO" id="GO:0005634">
    <property type="term" value="C:nucleus"/>
    <property type="evidence" value="ECO:0007669"/>
    <property type="project" value="UniProtKB-SubCell"/>
</dbReference>
<dbReference type="InterPro" id="IPR003961">
    <property type="entry name" value="FN3_dom"/>
</dbReference>
<feature type="compositionally biased region" description="Basic and acidic residues" evidence="6">
    <location>
        <begin position="539"/>
        <end position="550"/>
    </location>
</feature>
<dbReference type="Pfam" id="PF07227">
    <property type="entry name" value="PHD_Oberon"/>
    <property type="match status" value="1"/>
</dbReference>
<dbReference type="PROSITE" id="PS50853">
    <property type="entry name" value="FN3"/>
    <property type="match status" value="1"/>
</dbReference>
<organism evidence="8 9">
    <name type="scientific">Nepenthes gracilis</name>
    <name type="common">Slender pitcher plant</name>
    <dbReference type="NCBI Taxonomy" id="150966"/>
    <lineage>
        <taxon>Eukaryota</taxon>
        <taxon>Viridiplantae</taxon>
        <taxon>Streptophyta</taxon>
        <taxon>Embryophyta</taxon>
        <taxon>Tracheophyta</taxon>
        <taxon>Spermatophyta</taxon>
        <taxon>Magnoliopsida</taxon>
        <taxon>eudicotyledons</taxon>
        <taxon>Gunneridae</taxon>
        <taxon>Pentapetalae</taxon>
        <taxon>Caryophyllales</taxon>
        <taxon>Nepenthaceae</taxon>
        <taxon>Nepenthes</taxon>
    </lineage>
</organism>
<dbReference type="Proteomes" id="UP001279734">
    <property type="component" value="Unassembled WGS sequence"/>
</dbReference>
<keyword evidence="2" id="KW-0479">Metal-binding</keyword>
<dbReference type="InterPro" id="IPR056990">
    <property type="entry name" value="VIN3-like_C"/>
</dbReference>
<dbReference type="CDD" id="cd00063">
    <property type="entry name" value="FN3"/>
    <property type="match status" value="1"/>
</dbReference>
<evidence type="ECO:0000256" key="2">
    <source>
        <dbReference type="ARBA" id="ARBA00022723"/>
    </source>
</evidence>
<comment type="caution">
    <text evidence="8">The sequence shown here is derived from an EMBL/GenBank/DDBJ whole genome shotgun (WGS) entry which is preliminary data.</text>
</comment>
<feature type="region of interest" description="Disordered" evidence="6">
    <location>
        <begin position="86"/>
        <end position="117"/>
    </location>
</feature>
<feature type="region of interest" description="Disordered" evidence="6">
    <location>
        <begin position="576"/>
        <end position="602"/>
    </location>
</feature>
<comment type="subcellular location">
    <subcellularLocation>
        <location evidence="1">Nucleus</location>
    </subcellularLocation>
</comment>
<keyword evidence="9" id="KW-1185">Reference proteome</keyword>
<evidence type="ECO:0000256" key="5">
    <source>
        <dbReference type="ARBA" id="ARBA00023242"/>
    </source>
</evidence>
<dbReference type="SUPFAM" id="SSF49265">
    <property type="entry name" value="Fibronectin type III"/>
    <property type="match status" value="1"/>
</dbReference>
<keyword evidence="4" id="KW-0862">Zinc</keyword>
<keyword evidence="5" id="KW-0539">Nucleus</keyword>
<evidence type="ECO:0000256" key="4">
    <source>
        <dbReference type="ARBA" id="ARBA00022833"/>
    </source>
</evidence>
<dbReference type="InterPro" id="IPR044514">
    <property type="entry name" value="VIN3-like"/>
</dbReference>
<evidence type="ECO:0000313" key="9">
    <source>
        <dbReference type="Proteomes" id="UP001279734"/>
    </source>
</evidence>
<dbReference type="PANTHER" id="PTHR46286">
    <property type="entry name" value="VIN3-LIKE PROTEIN 2-RELATED"/>
    <property type="match status" value="1"/>
</dbReference>
<reference evidence="8" key="1">
    <citation type="submission" date="2023-05" db="EMBL/GenBank/DDBJ databases">
        <title>Nepenthes gracilis genome sequencing.</title>
        <authorList>
            <person name="Fukushima K."/>
        </authorList>
    </citation>
    <scope>NUCLEOTIDE SEQUENCE</scope>
    <source>
        <strain evidence="8">SING2019-196</strain>
    </source>
</reference>
<feature type="region of interest" description="Disordered" evidence="6">
    <location>
        <begin position="539"/>
        <end position="564"/>
    </location>
</feature>
<sequence>MDSSFDGVVLDPAKCSKLSIDEKRELIYEISNWSHDASKMLQSWSRQEILQILCAEMGIERKYTGLTKLKIIEHLLNIVSRKNSGRRDNHQVLEQQSSPMAAQRTPKRSRKPDHTSWLPVSASGLSMSYGDSDLATGIYCKNSACKARLSRGDVFCKRCSCCICHKFDDNKDPSLWLTCSSEPPFQGHSCNMSCHLECFLSHEESGTANSRHGAEIDGIFYCVSCGKANGFLSCWRKQLMIAKETRRVDILCYRLSLCQKLLSGRKLYQKLSEMVDEAVKKLGEEVGPFTGLPVKIGRGIVNRLSSGQEVQRLCGSAVEALDSMAYDMKLHQLPDDVIQDCKMSSRNMIRFEDICARSVTVVLGPDSRPLGNNVSYTFWHYKAYDGVESTEPTCTLFPPESRIWVSGLDPATEYVFKVVSSGSAKESRTCEARITTSSSEDEAADANCPKAERGQSPATNCSTLSNPSVGDETCNVTPCSGLNKNRADSHFGYCNNAGNVVSSNLSAGPTGQDEDRTFASDVDHAVRKVCTADQSDAVKLEDKRASEGRSGEATGMDNGSMIPSRPLTFVVPEALERPGKNVQSNPNAGDLENGYGKGDRPQERILAEQRSGEDRNEEHAGHKNDTSNEDFERYVKVIRWLECDGLIEKSFRQKFLTWYSIRATPQERRVVKVFVDTFSSDLNSLAEQLIDTFEEIVSSKRASVVRSGFCTKLGN</sequence>
<feature type="domain" description="Fibronectin type-III" evidence="7">
    <location>
        <begin position="344"/>
        <end position="441"/>
    </location>
</feature>
<protein>
    <recommendedName>
        <fullName evidence="7">Fibronectin type-III domain-containing protein</fullName>
    </recommendedName>
</protein>
<feature type="compositionally biased region" description="Polar residues" evidence="6">
    <location>
        <begin position="456"/>
        <end position="467"/>
    </location>
</feature>
<feature type="region of interest" description="Disordered" evidence="6">
    <location>
        <begin position="432"/>
        <end position="467"/>
    </location>
</feature>
<dbReference type="InterPro" id="IPR032881">
    <property type="entry name" value="Oberon-like_PHD"/>
</dbReference>
<dbReference type="GO" id="GO:0040029">
    <property type="term" value="P:epigenetic regulation of gene expression"/>
    <property type="evidence" value="ECO:0007669"/>
    <property type="project" value="InterPro"/>
</dbReference>
<gene>
    <name evidence="8" type="ORF">Nepgr_015471</name>
</gene>
<dbReference type="GO" id="GO:0008270">
    <property type="term" value="F:zinc ion binding"/>
    <property type="evidence" value="ECO:0007669"/>
    <property type="project" value="UniProtKB-KW"/>
</dbReference>
<accession>A0AAD3SMX8</accession>
<dbReference type="InterPro" id="IPR013783">
    <property type="entry name" value="Ig-like_fold"/>
</dbReference>
<dbReference type="PANTHER" id="PTHR46286:SF2">
    <property type="entry name" value="VIN3-LIKE PROTEIN 2"/>
    <property type="match status" value="1"/>
</dbReference>
<dbReference type="AlphaFoldDB" id="A0AAD3SMX8"/>
<evidence type="ECO:0000259" key="7">
    <source>
        <dbReference type="PROSITE" id="PS50853"/>
    </source>
</evidence>
<dbReference type="InterPro" id="IPR058585">
    <property type="entry name" value="Fn3_VIN3"/>
</dbReference>
<dbReference type="CDD" id="cd15521">
    <property type="entry name" value="PHD_VIN3_plant"/>
    <property type="match status" value="1"/>
</dbReference>
<proteinExistence type="predicted"/>
<dbReference type="GO" id="GO:0010048">
    <property type="term" value="P:vernalization response"/>
    <property type="evidence" value="ECO:0007669"/>
    <property type="project" value="InterPro"/>
</dbReference>